<dbReference type="AlphaFoldDB" id="A0A2P7S306"/>
<accession>A0A2P7S306</accession>
<feature type="region of interest" description="Disordered" evidence="6">
    <location>
        <begin position="1"/>
        <end position="21"/>
    </location>
</feature>
<dbReference type="PANTHER" id="PTHR47089:SF1">
    <property type="entry name" value="GUANOSINE ABC TRANSPORTER PERMEASE PROTEIN NUPP"/>
    <property type="match status" value="1"/>
</dbReference>
<feature type="transmembrane region" description="Helical" evidence="7">
    <location>
        <begin position="157"/>
        <end position="175"/>
    </location>
</feature>
<comment type="subcellular location">
    <subcellularLocation>
        <location evidence="1">Cell membrane</location>
        <topology evidence="1">Multi-pass membrane protein</topology>
    </subcellularLocation>
</comment>
<feature type="compositionally biased region" description="Polar residues" evidence="6">
    <location>
        <begin position="7"/>
        <end position="21"/>
    </location>
</feature>
<feature type="transmembrane region" description="Helical" evidence="7">
    <location>
        <begin position="127"/>
        <end position="148"/>
    </location>
</feature>
<proteinExistence type="predicted"/>
<evidence type="ECO:0000256" key="7">
    <source>
        <dbReference type="SAM" id="Phobius"/>
    </source>
</evidence>
<keyword evidence="5 7" id="KW-0472">Membrane</keyword>
<evidence type="ECO:0000256" key="3">
    <source>
        <dbReference type="ARBA" id="ARBA00022692"/>
    </source>
</evidence>
<feature type="transmembrane region" description="Helical" evidence="7">
    <location>
        <begin position="103"/>
        <end position="121"/>
    </location>
</feature>
<dbReference type="PANTHER" id="PTHR47089">
    <property type="entry name" value="ABC TRANSPORTER, PERMEASE PROTEIN"/>
    <property type="match status" value="1"/>
</dbReference>
<evidence type="ECO:0000313" key="8">
    <source>
        <dbReference type="EMBL" id="PSJ56867.1"/>
    </source>
</evidence>
<name>A0A2P7S306_9HYPH</name>
<feature type="transmembrane region" description="Helical" evidence="7">
    <location>
        <begin position="305"/>
        <end position="324"/>
    </location>
</feature>
<feature type="transmembrane region" description="Helical" evidence="7">
    <location>
        <begin position="207"/>
        <end position="225"/>
    </location>
</feature>
<dbReference type="Proteomes" id="UP000240653">
    <property type="component" value="Unassembled WGS sequence"/>
</dbReference>
<reference evidence="8 9" key="1">
    <citation type="submission" date="2018-03" db="EMBL/GenBank/DDBJ databases">
        <title>The draft genome of Mesorhizobium soli JCM 19897.</title>
        <authorList>
            <person name="Li L."/>
            <person name="Liu L."/>
            <person name="Liang L."/>
            <person name="Wang T."/>
            <person name="Zhang X."/>
        </authorList>
    </citation>
    <scope>NUCLEOTIDE SEQUENCE [LARGE SCALE GENOMIC DNA]</scope>
    <source>
        <strain evidence="8 9">JCM 19897</strain>
    </source>
</reference>
<evidence type="ECO:0000256" key="4">
    <source>
        <dbReference type="ARBA" id="ARBA00022989"/>
    </source>
</evidence>
<organism evidence="8 9">
    <name type="scientific">Pseudaminobacter soli</name>
    <name type="common">ex Li et al. 2025</name>
    <dbReference type="NCBI Taxonomy" id="1295366"/>
    <lineage>
        <taxon>Bacteria</taxon>
        <taxon>Pseudomonadati</taxon>
        <taxon>Pseudomonadota</taxon>
        <taxon>Alphaproteobacteria</taxon>
        <taxon>Hyphomicrobiales</taxon>
        <taxon>Phyllobacteriaceae</taxon>
        <taxon>Pseudaminobacter</taxon>
    </lineage>
</organism>
<evidence type="ECO:0000256" key="6">
    <source>
        <dbReference type="SAM" id="MobiDB-lite"/>
    </source>
</evidence>
<comment type="caution">
    <text evidence="8">The sequence shown here is derived from an EMBL/GenBank/DDBJ whole genome shotgun (WGS) entry which is preliminary data.</text>
</comment>
<keyword evidence="2" id="KW-1003">Cell membrane</keyword>
<feature type="transmembrane region" description="Helical" evidence="7">
    <location>
        <begin position="29"/>
        <end position="49"/>
    </location>
</feature>
<dbReference type="GO" id="GO:0022857">
    <property type="term" value="F:transmembrane transporter activity"/>
    <property type="evidence" value="ECO:0007669"/>
    <property type="project" value="InterPro"/>
</dbReference>
<feature type="transmembrane region" description="Helical" evidence="7">
    <location>
        <begin position="284"/>
        <end position="300"/>
    </location>
</feature>
<protein>
    <submittedName>
        <fullName evidence="8">Sugar ABC transporter permease</fullName>
    </submittedName>
</protein>
<feature type="transmembrane region" description="Helical" evidence="7">
    <location>
        <begin position="254"/>
        <end position="272"/>
    </location>
</feature>
<dbReference type="CDD" id="cd06580">
    <property type="entry name" value="TM_PBP1_transp_TpRbsC_like"/>
    <property type="match status" value="1"/>
</dbReference>
<feature type="transmembrane region" description="Helical" evidence="7">
    <location>
        <begin position="330"/>
        <end position="352"/>
    </location>
</feature>
<keyword evidence="4 7" id="KW-1133">Transmembrane helix</keyword>
<feature type="transmembrane region" description="Helical" evidence="7">
    <location>
        <begin position="69"/>
        <end position="91"/>
    </location>
</feature>
<keyword evidence="9" id="KW-1185">Reference proteome</keyword>
<dbReference type="Pfam" id="PF02653">
    <property type="entry name" value="BPD_transp_2"/>
    <property type="match status" value="1"/>
</dbReference>
<evidence type="ECO:0000313" key="9">
    <source>
        <dbReference type="Proteomes" id="UP000240653"/>
    </source>
</evidence>
<dbReference type="InterPro" id="IPR001851">
    <property type="entry name" value="ABC_transp_permease"/>
</dbReference>
<dbReference type="EMBL" id="PXYL01000016">
    <property type="protein sequence ID" value="PSJ56867.1"/>
    <property type="molecule type" value="Genomic_DNA"/>
</dbReference>
<evidence type="ECO:0000256" key="2">
    <source>
        <dbReference type="ARBA" id="ARBA00022475"/>
    </source>
</evidence>
<keyword evidence="3 7" id="KW-0812">Transmembrane</keyword>
<evidence type="ECO:0000256" key="5">
    <source>
        <dbReference type="ARBA" id="ARBA00023136"/>
    </source>
</evidence>
<sequence>MDGRALNDSTQASAGHTSTARRLSPEARAAILTLVGGALALAGLILLAGESPARVLTLMLREGFLTLNGLGAAATRAIPLCLIALGLAASFRAGIYNIGADGQLAVGTAVAVACAGSVAGLPFGTGIALLLIAAMLGGAAWGAVAGLLKVRFGANEIVTTIMLNYIAANVIGWLVRGPIQEPMRMFPRTARLPEILRLPILFEGTRISAGLIVALLAVVILWFLLTRTRYGFSLAVMGLNSSAARFSGLSRGRLTGGVLALSGAMAGLAGIVEVLGLHGRLQEGFAPGFGITAITVALLARLNPLLIPVAALGLGGLYVGSAAVARDTAVPFPLVSIIEAAVIFGFLLISVLRRKA</sequence>
<evidence type="ECO:0000256" key="1">
    <source>
        <dbReference type="ARBA" id="ARBA00004651"/>
    </source>
</evidence>
<gene>
    <name evidence="8" type="ORF">C7I85_23565</name>
</gene>
<dbReference type="OrthoDB" id="9809785at2"/>
<dbReference type="RefSeq" id="WP_106726462.1">
    <property type="nucleotide sequence ID" value="NZ_PXYL01000016.1"/>
</dbReference>
<dbReference type="GO" id="GO:0005886">
    <property type="term" value="C:plasma membrane"/>
    <property type="evidence" value="ECO:0007669"/>
    <property type="project" value="UniProtKB-SubCell"/>
</dbReference>